<evidence type="ECO:0000313" key="3">
    <source>
        <dbReference type="Proteomes" id="UP001649230"/>
    </source>
</evidence>
<evidence type="ECO:0008006" key="4">
    <source>
        <dbReference type="Google" id="ProtNLM"/>
    </source>
</evidence>
<dbReference type="Proteomes" id="UP001649230">
    <property type="component" value="Chromosome"/>
</dbReference>
<evidence type="ECO:0000313" key="2">
    <source>
        <dbReference type="EMBL" id="UJF33023.1"/>
    </source>
</evidence>
<gene>
    <name evidence="2" type="ORF">L0M14_26205</name>
</gene>
<name>A0ABY3SG62_9BACL</name>
<feature type="transmembrane region" description="Helical" evidence="1">
    <location>
        <begin position="41"/>
        <end position="60"/>
    </location>
</feature>
<keyword evidence="3" id="KW-1185">Reference proteome</keyword>
<keyword evidence="1" id="KW-0812">Transmembrane</keyword>
<proteinExistence type="predicted"/>
<protein>
    <recommendedName>
        <fullName evidence="4">DUF4179 domain-containing protein</fullName>
    </recommendedName>
</protein>
<sequence>MDWETIVKVNPLGKGAFTEQMKQSVLAQAEQTQRRKGKRSLFYMTALLTIIACMLILPRVDGSPEVIRQMSLVLERATLSSNASSMDDIVLHYEPAADLTVIPDTDKGIRSVHLLKLPLASVRINEEVSVGGVGRYIDYTKSGNDSVSYFGFELTNDSNSKSGEFYEIGYGKMTNVNFQKSDAFGLSDYRLNGTCGPERRCVYWIHAKKDNVVAYEQLDASSIYEQDLDGDKVKEAIVLTHDGNMYIYKNMNGQIQFVSLHAALRATEGDKVTYSPEHQEFQLHSRGQVERFHYAVGVDLLHPLRD</sequence>
<evidence type="ECO:0000256" key="1">
    <source>
        <dbReference type="SAM" id="Phobius"/>
    </source>
</evidence>
<organism evidence="2 3">
    <name type="scientific">Paenibacillus hexagrammi</name>
    <dbReference type="NCBI Taxonomy" id="2908839"/>
    <lineage>
        <taxon>Bacteria</taxon>
        <taxon>Bacillati</taxon>
        <taxon>Bacillota</taxon>
        <taxon>Bacilli</taxon>
        <taxon>Bacillales</taxon>
        <taxon>Paenibacillaceae</taxon>
        <taxon>Paenibacillus</taxon>
    </lineage>
</organism>
<keyword evidence="1" id="KW-1133">Transmembrane helix</keyword>
<dbReference type="RefSeq" id="WP_235119365.1">
    <property type="nucleotide sequence ID" value="NZ_CP090978.1"/>
</dbReference>
<keyword evidence="1" id="KW-0472">Membrane</keyword>
<reference evidence="2 3" key="1">
    <citation type="journal article" date="2024" name="Int. J. Syst. Evol. Microbiol.">
        <title>Paenibacillus hexagrammi sp. nov., a novel bacterium isolated from the gut content of Hexagrammos agrammus.</title>
        <authorList>
            <person name="Jung H.K."/>
            <person name="Kim D.G."/>
            <person name="Zin H."/>
            <person name="Park J."/>
            <person name="Jung H."/>
            <person name="Kim Y.O."/>
            <person name="Kong H.J."/>
            <person name="Kim J.W."/>
            <person name="Kim Y.S."/>
        </authorList>
    </citation>
    <scope>NUCLEOTIDE SEQUENCE [LARGE SCALE GENOMIC DNA]</scope>
    <source>
        <strain evidence="2 3">YPD9-1</strain>
    </source>
</reference>
<accession>A0ABY3SG62</accession>
<dbReference type="EMBL" id="CP090978">
    <property type="protein sequence ID" value="UJF33023.1"/>
    <property type="molecule type" value="Genomic_DNA"/>
</dbReference>